<dbReference type="PANTHER" id="PTHR35330:SF1">
    <property type="entry name" value="SIROHEME BIOSYNTHESIS PROTEIN MET8"/>
    <property type="match status" value="1"/>
</dbReference>
<dbReference type="Proteomes" id="UP000070163">
    <property type="component" value="Unassembled WGS sequence"/>
</dbReference>
<name>A0A133U994_9EURY</name>
<dbReference type="Gene3D" id="3.40.50.720">
    <property type="entry name" value="NAD(P)-binding Rossmann-like Domain"/>
    <property type="match status" value="1"/>
</dbReference>
<comment type="caution">
    <text evidence="6">The sequence shown here is derived from an EMBL/GenBank/DDBJ whole genome shotgun (WGS) entry which is preliminary data.</text>
</comment>
<organism evidence="6 7">
    <name type="scientific">candidate division MSBL1 archaeon SCGC-AAA259A05</name>
    <dbReference type="NCBI Taxonomy" id="1698259"/>
    <lineage>
        <taxon>Archaea</taxon>
        <taxon>Methanobacteriati</taxon>
        <taxon>Methanobacteriota</taxon>
        <taxon>candidate division MSBL1</taxon>
    </lineage>
</organism>
<keyword evidence="4" id="KW-0520">NAD</keyword>
<evidence type="ECO:0000313" key="7">
    <source>
        <dbReference type="Proteomes" id="UP000070163"/>
    </source>
</evidence>
<dbReference type="Pfam" id="PF13241">
    <property type="entry name" value="NAD_binding_7"/>
    <property type="match status" value="1"/>
</dbReference>
<evidence type="ECO:0000256" key="4">
    <source>
        <dbReference type="ARBA" id="ARBA00023027"/>
    </source>
</evidence>
<gene>
    <name evidence="6" type="ORF">AKJ57_03725</name>
</gene>
<dbReference type="AlphaFoldDB" id="A0A133U994"/>
<dbReference type="EC" id="1.3.1.76" evidence="2"/>
<keyword evidence="5" id="KW-0627">Porphyrin biosynthesis</keyword>
<evidence type="ECO:0000256" key="2">
    <source>
        <dbReference type="ARBA" id="ARBA00012400"/>
    </source>
</evidence>
<dbReference type="InterPro" id="IPR036291">
    <property type="entry name" value="NAD(P)-bd_dom_sf"/>
</dbReference>
<evidence type="ECO:0000256" key="3">
    <source>
        <dbReference type="ARBA" id="ARBA00023002"/>
    </source>
</evidence>
<dbReference type="GO" id="GO:0043115">
    <property type="term" value="F:precorrin-2 dehydrogenase activity"/>
    <property type="evidence" value="ECO:0007669"/>
    <property type="project" value="UniProtKB-EC"/>
</dbReference>
<dbReference type="EMBL" id="LHXJ01000039">
    <property type="protein sequence ID" value="KXA90765.1"/>
    <property type="molecule type" value="Genomic_DNA"/>
</dbReference>
<feature type="non-terminal residue" evidence="6">
    <location>
        <position position="74"/>
    </location>
</feature>
<keyword evidence="3" id="KW-0560">Oxidoreductase</keyword>
<dbReference type="SUPFAM" id="SSF51735">
    <property type="entry name" value="NAD(P)-binding Rossmann-fold domains"/>
    <property type="match status" value="1"/>
</dbReference>
<sequence length="74" mass="8102">MGRFPLLVDISDEKVLIFGGGSIGERKARLFAKEGANVLVVGTEFTNGLKEMTEEPPLDGEIDLLKEKIVPIEM</sequence>
<comment type="pathway">
    <text evidence="1">Porphyrin-containing compound metabolism; siroheme biosynthesis; sirohydrochlorin from precorrin-2: step 1/1.</text>
</comment>
<dbReference type="InterPro" id="IPR028161">
    <property type="entry name" value="Met8-like"/>
</dbReference>
<reference evidence="6 7" key="1">
    <citation type="journal article" date="2016" name="Sci. Rep.">
        <title>Metabolic traits of an uncultured archaeal lineage -MSBL1- from brine pools of the Red Sea.</title>
        <authorList>
            <person name="Mwirichia R."/>
            <person name="Alam I."/>
            <person name="Rashid M."/>
            <person name="Vinu M."/>
            <person name="Ba-Alawi W."/>
            <person name="Anthony Kamau A."/>
            <person name="Kamanda Ngugi D."/>
            <person name="Goker M."/>
            <person name="Klenk H.P."/>
            <person name="Bajic V."/>
            <person name="Stingl U."/>
        </authorList>
    </citation>
    <scope>NUCLEOTIDE SEQUENCE [LARGE SCALE GENOMIC DNA]</scope>
    <source>
        <strain evidence="6">SCGC-AAA259A05</strain>
    </source>
</reference>
<accession>A0A133U994</accession>
<protein>
    <recommendedName>
        <fullName evidence="2">precorrin-2 dehydrogenase</fullName>
        <ecNumber evidence="2">1.3.1.76</ecNumber>
    </recommendedName>
</protein>
<dbReference type="PANTHER" id="PTHR35330">
    <property type="entry name" value="SIROHEME BIOSYNTHESIS PROTEIN MET8"/>
    <property type="match status" value="1"/>
</dbReference>
<evidence type="ECO:0000256" key="5">
    <source>
        <dbReference type="ARBA" id="ARBA00023244"/>
    </source>
</evidence>
<keyword evidence="7" id="KW-1185">Reference proteome</keyword>
<dbReference type="GO" id="GO:0019354">
    <property type="term" value="P:siroheme biosynthetic process"/>
    <property type="evidence" value="ECO:0007669"/>
    <property type="project" value="InterPro"/>
</dbReference>
<evidence type="ECO:0000313" key="6">
    <source>
        <dbReference type="EMBL" id="KXA90765.1"/>
    </source>
</evidence>
<dbReference type="GO" id="GO:0004325">
    <property type="term" value="F:ferrochelatase activity"/>
    <property type="evidence" value="ECO:0007669"/>
    <property type="project" value="InterPro"/>
</dbReference>
<proteinExistence type="predicted"/>
<evidence type="ECO:0000256" key="1">
    <source>
        <dbReference type="ARBA" id="ARBA00005010"/>
    </source>
</evidence>